<gene>
    <name evidence="2" type="ORF">OE88DRAFT_1635093</name>
</gene>
<dbReference type="PANTHER" id="PTHR22893:SF91">
    <property type="entry name" value="NADPH DEHYDROGENASE 2-RELATED"/>
    <property type="match status" value="1"/>
</dbReference>
<dbReference type="FunFam" id="3.20.20.70:FF:000138">
    <property type="entry name" value="NADPH dehydrogenase 1"/>
    <property type="match status" value="1"/>
</dbReference>
<proteinExistence type="predicted"/>
<accession>A0A5C3MS50</accession>
<dbReference type="Pfam" id="PF00724">
    <property type="entry name" value="Oxidored_FMN"/>
    <property type="match status" value="1"/>
</dbReference>
<dbReference type="OrthoDB" id="276546at2759"/>
<dbReference type="EMBL" id="ML213520">
    <property type="protein sequence ID" value="TFK48214.1"/>
    <property type="molecule type" value="Genomic_DNA"/>
</dbReference>
<dbReference type="InterPro" id="IPR001155">
    <property type="entry name" value="OxRdtase_FMN_N"/>
</dbReference>
<evidence type="ECO:0000313" key="2">
    <source>
        <dbReference type="EMBL" id="TFK48214.1"/>
    </source>
</evidence>
<reference evidence="2 3" key="1">
    <citation type="journal article" date="2019" name="Nat. Ecol. Evol.">
        <title>Megaphylogeny resolves global patterns of mushroom evolution.</title>
        <authorList>
            <person name="Varga T."/>
            <person name="Krizsan K."/>
            <person name="Foldi C."/>
            <person name="Dima B."/>
            <person name="Sanchez-Garcia M."/>
            <person name="Sanchez-Ramirez S."/>
            <person name="Szollosi G.J."/>
            <person name="Szarkandi J.G."/>
            <person name="Papp V."/>
            <person name="Albert L."/>
            <person name="Andreopoulos W."/>
            <person name="Angelini C."/>
            <person name="Antonin V."/>
            <person name="Barry K.W."/>
            <person name="Bougher N.L."/>
            <person name="Buchanan P."/>
            <person name="Buyck B."/>
            <person name="Bense V."/>
            <person name="Catcheside P."/>
            <person name="Chovatia M."/>
            <person name="Cooper J."/>
            <person name="Damon W."/>
            <person name="Desjardin D."/>
            <person name="Finy P."/>
            <person name="Geml J."/>
            <person name="Haridas S."/>
            <person name="Hughes K."/>
            <person name="Justo A."/>
            <person name="Karasinski D."/>
            <person name="Kautmanova I."/>
            <person name="Kiss B."/>
            <person name="Kocsube S."/>
            <person name="Kotiranta H."/>
            <person name="LaButti K.M."/>
            <person name="Lechner B.E."/>
            <person name="Liimatainen K."/>
            <person name="Lipzen A."/>
            <person name="Lukacs Z."/>
            <person name="Mihaltcheva S."/>
            <person name="Morgado L.N."/>
            <person name="Niskanen T."/>
            <person name="Noordeloos M.E."/>
            <person name="Ohm R.A."/>
            <person name="Ortiz-Santana B."/>
            <person name="Ovrebo C."/>
            <person name="Racz N."/>
            <person name="Riley R."/>
            <person name="Savchenko A."/>
            <person name="Shiryaev A."/>
            <person name="Soop K."/>
            <person name="Spirin V."/>
            <person name="Szebenyi C."/>
            <person name="Tomsovsky M."/>
            <person name="Tulloss R.E."/>
            <person name="Uehling J."/>
            <person name="Grigoriev I.V."/>
            <person name="Vagvolgyi C."/>
            <person name="Papp T."/>
            <person name="Martin F.M."/>
            <person name="Miettinen O."/>
            <person name="Hibbett D.S."/>
            <person name="Nagy L.G."/>
        </authorList>
    </citation>
    <scope>NUCLEOTIDE SEQUENCE [LARGE SCALE GENOMIC DNA]</scope>
    <source>
        <strain evidence="2 3">OMC1185</strain>
    </source>
</reference>
<dbReference type="SUPFAM" id="SSF51395">
    <property type="entry name" value="FMN-linked oxidoreductases"/>
    <property type="match status" value="1"/>
</dbReference>
<organism evidence="2 3">
    <name type="scientific">Heliocybe sulcata</name>
    <dbReference type="NCBI Taxonomy" id="5364"/>
    <lineage>
        <taxon>Eukaryota</taxon>
        <taxon>Fungi</taxon>
        <taxon>Dikarya</taxon>
        <taxon>Basidiomycota</taxon>
        <taxon>Agaricomycotina</taxon>
        <taxon>Agaricomycetes</taxon>
        <taxon>Gloeophyllales</taxon>
        <taxon>Gloeophyllaceae</taxon>
        <taxon>Heliocybe</taxon>
    </lineage>
</organism>
<feature type="domain" description="NADH:flavin oxidoreductase/NADH oxidase N-terminal" evidence="1">
    <location>
        <begin position="8"/>
        <end position="339"/>
    </location>
</feature>
<dbReference type="Gene3D" id="3.20.20.70">
    <property type="entry name" value="Aldolase class I"/>
    <property type="match status" value="1"/>
</dbReference>
<evidence type="ECO:0000313" key="3">
    <source>
        <dbReference type="Proteomes" id="UP000305948"/>
    </source>
</evidence>
<name>A0A5C3MS50_9AGAM</name>
<evidence type="ECO:0000259" key="1">
    <source>
        <dbReference type="Pfam" id="PF00724"/>
    </source>
</evidence>
<dbReference type="Proteomes" id="UP000305948">
    <property type="component" value="Unassembled WGS sequence"/>
</dbReference>
<dbReference type="GO" id="GO:0003959">
    <property type="term" value="F:NADPH dehydrogenase activity"/>
    <property type="evidence" value="ECO:0007669"/>
    <property type="project" value="TreeGrafter"/>
</dbReference>
<dbReference type="STRING" id="5364.A0A5C3MS50"/>
<dbReference type="AlphaFoldDB" id="A0A5C3MS50"/>
<sequence length="362" mass="41029">MSSQTTSQLFQPTQVGDIRLQHRVVLAPLTRLRADDQHVHTDLAVEYYAQRASVPGTLLISEATFIAMRAGGYPHVPGIWSPDQVKAWKKVTDAVHAKGSYIFCQLWALGRAAYPDYLGKFDLPLVSASDLPMPDSKNVPRPLTVEEIREYVELYRQAAKNAIEAGFDGVEVHNANGYLLDQFVQDVSNKRTDDYGGSIENRCRFGLEVVKAVTDAIGQKRTGIRFGPWEQFQGMRMAEPKPTFSYFVKTIRDTYPDFAYVHVTEPRIYVAYDREPEPGESNDFIRDIWSPRPLITAGGYTRDLAMEVADRTGDLVAFGRFFISNPDLPLRLMKDIPLNMYNRDTFYAQTGEGYIDYPFAEK</sequence>
<dbReference type="InterPro" id="IPR045247">
    <property type="entry name" value="Oye-like"/>
</dbReference>
<dbReference type="InterPro" id="IPR013785">
    <property type="entry name" value="Aldolase_TIM"/>
</dbReference>
<dbReference type="CDD" id="cd02933">
    <property type="entry name" value="OYE_like_FMN"/>
    <property type="match status" value="1"/>
</dbReference>
<keyword evidence="3" id="KW-1185">Reference proteome</keyword>
<protein>
    <submittedName>
        <fullName evidence="2">NADH:flavin oxidoreductase/NADH oxidase</fullName>
    </submittedName>
</protein>
<dbReference type="PANTHER" id="PTHR22893">
    <property type="entry name" value="NADH OXIDOREDUCTASE-RELATED"/>
    <property type="match status" value="1"/>
</dbReference>
<dbReference type="GO" id="GO:0010181">
    <property type="term" value="F:FMN binding"/>
    <property type="evidence" value="ECO:0007669"/>
    <property type="project" value="InterPro"/>
</dbReference>